<evidence type="ECO:0000313" key="3">
    <source>
        <dbReference type="EMBL" id="GHH69325.1"/>
    </source>
</evidence>
<dbReference type="RefSeq" id="WP_189668583.1">
    <property type="nucleotide sequence ID" value="NZ_BNAS01000002.1"/>
</dbReference>
<keyword evidence="4" id="KW-1185">Reference proteome</keyword>
<feature type="compositionally biased region" description="Low complexity" evidence="1">
    <location>
        <begin position="30"/>
        <end position="39"/>
    </location>
</feature>
<reference evidence="3" key="2">
    <citation type="submission" date="2020-09" db="EMBL/GenBank/DDBJ databases">
        <authorList>
            <person name="Sun Q."/>
            <person name="Zhou Y."/>
        </authorList>
    </citation>
    <scope>NUCLEOTIDE SEQUENCE</scope>
    <source>
        <strain evidence="3">CGMCC 4.7398</strain>
    </source>
</reference>
<dbReference type="Proteomes" id="UP000627369">
    <property type="component" value="Unassembled WGS sequence"/>
</dbReference>
<organism evidence="3 4">
    <name type="scientific">Promicromonospora soli</name>
    <dbReference type="NCBI Taxonomy" id="2035533"/>
    <lineage>
        <taxon>Bacteria</taxon>
        <taxon>Bacillati</taxon>
        <taxon>Actinomycetota</taxon>
        <taxon>Actinomycetes</taxon>
        <taxon>Micrococcales</taxon>
        <taxon>Promicromonosporaceae</taxon>
        <taxon>Promicromonospora</taxon>
    </lineage>
</organism>
<dbReference type="AlphaFoldDB" id="A0A919KQG4"/>
<reference evidence="3" key="1">
    <citation type="journal article" date="2014" name="Int. J. Syst. Evol. Microbiol.">
        <title>Complete genome sequence of Corynebacterium casei LMG S-19264T (=DSM 44701T), isolated from a smear-ripened cheese.</title>
        <authorList>
            <consortium name="US DOE Joint Genome Institute (JGI-PGF)"/>
            <person name="Walter F."/>
            <person name="Albersmeier A."/>
            <person name="Kalinowski J."/>
            <person name="Ruckert C."/>
        </authorList>
    </citation>
    <scope>NUCLEOTIDE SEQUENCE</scope>
    <source>
        <strain evidence="3">CGMCC 4.7398</strain>
    </source>
</reference>
<name>A0A919KQG4_9MICO</name>
<evidence type="ECO:0000256" key="2">
    <source>
        <dbReference type="SAM" id="SignalP"/>
    </source>
</evidence>
<comment type="caution">
    <text evidence="3">The sequence shown here is derived from an EMBL/GenBank/DDBJ whole genome shotgun (WGS) entry which is preliminary data.</text>
</comment>
<feature type="signal peptide" evidence="2">
    <location>
        <begin position="1"/>
        <end position="24"/>
    </location>
</feature>
<evidence type="ECO:0000256" key="1">
    <source>
        <dbReference type="SAM" id="MobiDB-lite"/>
    </source>
</evidence>
<sequence length="52" mass="5170">MQLQQMAWALGTTAAALLVGAGCAAVARRAARPAGTPADADSDSDATEPVSR</sequence>
<feature type="region of interest" description="Disordered" evidence="1">
    <location>
        <begin position="30"/>
        <end position="52"/>
    </location>
</feature>
<keyword evidence="2" id="KW-0732">Signal</keyword>
<protein>
    <recommendedName>
        <fullName evidence="5">Lipoprotein</fullName>
    </recommendedName>
</protein>
<feature type="chain" id="PRO_5038403396" description="Lipoprotein" evidence="2">
    <location>
        <begin position="25"/>
        <end position="52"/>
    </location>
</feature>
<dbReference type="EMBL" id="BNAS01000002">
    <property type="protein sequence ID" value="GHH69325.1"/>
    <property type="molecule type" value="Genomic_DNA"/>
</dbReference>
<evidence type="ECO:0008006" key="5">
    <source>
        <dbReference type="Google" id="ProtNLM"/>
    </source>
</evidence>
<proteinExistence type="predicted"/>
<gene>
    <name evidence="3" type="ORF">GCM10017772_14110</name>
</gene>
<evidence type="ECO:0000313" key="4">
    <source>
        <dbReference type="Proteomes" id="UP000627369"/>
    </source>
</evidence>
<accession>A0A919KQG4</accession>